<protein>
    <recommendedName>
        <fullName evidence="3">T9SS type A sorting domain-containing protein</fullName>
    </recommendedName>
</protein>
<proteinExistence type="predicted"/>
<dbReference type="AlphaFoldDB" id="A0A2D0N8M5"/>
<name>A0A2D0N8M5_FLAN2</name>
<dbReference type="EMBL" id="PDUD01000025">
    <property type="protein sequence ID" value="PHN04509.1"/>
    <property type="molecule type" value="Genomic_DNA"/>
</dbReference>
<dbReference type="OrthoDB" id="1490051at2"/>
<dbReference type="RefSeq" id="WP_099152083.1">
    <property type="nucleotide sequence ID" value="NZ_PDUD01000025.1"/>
</dbReference>
<sequence>MKTRYFFTPFHWKGLTFFGWLLVLLLLFQPQADAQIAEWTFENIGSAVPSLPISPSQKVPQVRASATLSGGNNNGSPDACSGSETWSTNFWPTSAGRDPGAYLEFSVKADPGEYFAIDYFSFSSNASSDNSALSFDVYYSKNNFITSQFMFSGTQSTGGCSSHGGSVGANLLPGSTIKIRIYPYGQNVAAQAATIRLDNVSISGALLPVNLQAFAARREADQIELHWVTAMEVNNDYFQLERSGDGVTFQPIGKIKGAGTTQSEQYYDFTDQAPLANDNYYRLRQVDFDGTEEVHSIVHVLFTTSELARFAIWPSICSEQIQVRFSNDQSQQPLFLWNMKGELLKTIAPGQPGEVRRIAVNELPAGWYFVQSQSESRRFFRSN</sequence>
<keyword evidence="2" id="KW-1185">Reference proteome</keyword>
<evidence type="ECO:0000313" key="1">
    <source>
        <dbReference type="EMBL" id="PHN04509.1"/>
    </source>
</evidence>
<gene>
    <name evidence="1" type="ORF">CRP01_21120</name>
</gene>
<reference evidence="1 2" key="1">
    <citation type="submission" date="2017-10" db="EMBL/GenBank/DDBJ databases">
        <title>The draft genome sequence of Lewinella nigricans NBRC 102662.</title>
        <authorList>
            <person name="Wang K."/>
        </authorList>
    </citation>
    <scope>NUCLEOTIDE SEQUENCE [LARGE SCALE GENOMIC DNA]</scope>
    <source>
        <strain evidence="1 2">NBRC 102662</strain>
    </source>
</reference>
<organism evidence="1 2">
    <name type="scientific">Flavilitoribacter nigricans (strain ATCC 23147 / DSM 23189 / NBRC 102662 / NCIMB 1420 / SS-2)</name>
    <name type="common">Lewinella nigricans</name>
    <dbReference type="NCBI Taxonomy" id="1122177"/>
    <lineage>
        <taxon>Bacteria</taxon>
        <taxon>Pseudomonadati</taxon>
        <taxon>Bacteroidota</taxon>
        <taxon>Saprospiria</taxon>
        <taxon>Saprospirales</taxon>
        <taxon>Lewinellaceae</taxon>
        <taxon>Flavilitoribacter</taxon>
    </lineage>
</organism>
<evidence type="ECO:0000313" key="2">
    <source>
        <dbReference type="Proteomes" id="UP000223913"/>
    </source>
</evidence>
<accession>A0A2D0N8M5</accession>
<dbReference type="Proteomes" id="UP000223913">
    <property type="component" value="Unassembled WGS sequence"/>
</dbReference>
<comment type="caution">
    <text evidence="1">The sequence shown here is derived from an EMBL/GenBank/DDBJ whole genome shotgun (WGS) entry which is preliminary data.</text>
</comment>
<evidence type="ECO:0008006" key="3">
    <source>
        <dbReference type="Google" id="ProtNLM"/>
    </source>
</evidence>